<dbReference type="EMBL" id="CP050063">
    <property type="protein sequence ID" value="QIP16783.1"/>
    <property type="molecule type" value="Genomic_DNA"/>
</dbReference>
<feature type="coiled-coil region" evidence="1">
    <location>
        <begin position="34"/>
        <end position="61"/>
    </location>
</feature>
<proteinExistence type="predicted"/>
<dbReference type="Proteomes" id="UP000501802">
    <property type="component" value="Chromosome"/>
</dbReference>
<dbReference type="KEGG" id="spib:G8759_31160"/>
<dbReference type="AlphaFoldDB" id="A0A6G9AX56"/>
<sequence length="211" mass="23824">MFQYPDFKDKLDEITIDLEKLGTSVACLEDSRAREISSRLADRLRKQLSELKQQYKAWGEEPAATNSTLSESVIPAWLVLHDMGVWEVQEMVHGYQLFDGCVSRTGVDTKKLENETFPLTLQGLEITLSCQQQTDKVLGAKGLNYPDIRKRLADHWETIMRYAPDSPGQQKAINGFNEFLGQVKASIAQQQSITVEGVSIFSHNDLNTDDN</sequence>
<dbReference type="RefSeq" id="WP_167216997.1">
    <property type="nucleotide sequence ID" value="NZ_CP050063.1"/>
</dbReference>
<evidence type="ECO:0000313" key="2">
    <source>
        <dbReference type="EMBL" id="QIP16783.1"/>
    </source>
</evidence>
<name>A0A6G9AX56_9BACT</name>
<gene>
    <name evidence="2" type="ORF">G8759_31160</name>
</gene>
<reference evidence="2 3" key="1">
    <citation type="submission" date="2020-03" db="EMBL/GenBank/DDBJ databases">
        <authorList>
            <person name="Kim M.K."/>
        </authorList>
    </citation>
    <scope>NUCLEOTIDE SEQUENCE [LARGE SCALE GENOMIC DNA]</scope>
    <source>
        <strain evidence="2 3">BT328</strain>
    </source>
</reference>
<organism evidence="2 3">
    <name type="scientific">Spirosoma aureum</name>
    <dbReference type="NCBI Taxonomy" id="2692134"/>
    <lineage>
        <taxon>Bacteria</taxon>
        <taxon>Pseudomonadati</taxon>
        <taxon>Bacteroidota</taxon>
        <taxon>Cytophagia</taxon>
        <taxon>Cytophagales</taxon>
        <taxon>Cytophagaceae</taxon>
        <taxon>Spirosoma</taxon>
    </lineage>
</organism>
<accession>A0A6G9AX56</accession>
<keyword evidence="3" id="KW-1185">Reference proteome</keyword>
<protein>
    <submittedName>
        <fullName evidence="2">Uncharacterized protein</fullName>
    </submittedName>
</protein>
<evidence type="ECO:0000256" key="1">
    <source>
        <dbReference type="SAM" id="Coils"/>
    </source>
</evidence>
<keyword evidence="1" id="KW-0175">Coiled coil</keyword>
<evidence type="ECO:0000313" key="3">
    <source>
        <dbReference type="Proteomes" id="UP000501802"/>
    </source>
</evidence>